<reference evidence="4 5" key="1">
    <citation type="submission" date="2014-05" db="EMBL/GenBank/DDBJ databases">
        <title>Draft genome sequence of a rare smut relative, Tilletiaria anomala UBC 951.</title>
        <authorList>
            <consortium name="DOE Joint Genome Institute"/>
            <person name="Toome M."/>
            <person name="Kuo A."/>
            <person name="Henrissat B."/>
            <person name="Lipzen A."/>
            <person name="Tritt A."/>
            <person name="Yoshinaga Y."/>
            <person name="Zane M."/>
            <person name="Barry K."/>
            <person name="Grigoriev I.V."/>
            <person name="Spatafora J.W."/>
            <person name="Aimea M.C."/>
        </authorList>
    </citation>
    <scope>NUCLEOTIDE SEQUENCE [LARGE SCALE GENOMIC DNA]</scope>
    <source>
        <strain evidence="4 5">UBC 951</strain>
    </source>
</reference>
<dbReference type="AlphaFoldDB" id="A0A066VKG6"/>
<dbReference type="GO" id="GO:0005576">
    <property type="term" value="C:extracellular region"/>
    <property type="evidence" value="ECO:0007669"/>
    <property type="project" value="UniProtKB-ARBA"/>
</dbReference>
<sequence length="664" mass="73975">MYTQFLSLFAAIAAASVTVACPGLDHEHSLAPRSQRGATQPNGGKSLVRPLTWGQVQVLHTTDIHGWYQGHLKASEPEPNYSADWGDFASFVSHMRKLAKKKGADLLVVDTGDLHDGAGLSDAARPVAGHDSDNFHSLIQYDVLSVGNHELYNYTIAHDTYQYFRPAQRKDGTNRYLASNVNITLPGATSSVPMGERFVKFKTDLGRRVTALGVLFDFTGQDKNLYVQKVDDMVKERWFDDAITEEPDFFLLAGHLPVRKDKWPVVINAVRAKHPDTPILVLGGHTHIRDCMTYDSNAVGIESGRYLETIGWLAVNSSSFHDHKHHGHAHQYHHRQHKFERRDDSAQAATSSNSTTVTFSRSYIDANRRNYAIHAGLTSTSKLDTPTGRQISKRLQKLADRLNLSHVFGVAPHDYYLDRVAPSDPDSLLNLLTNKVLPTVISTSNPERQGTPSIVLANSGSQRFDVYSGNLTRNDQYIVSPFLDAFLYIKDVQYQYAKQIVDQLNKAGAYRRSETYDTDAEKYARGEVDHIYTAWRRAQSVASVDERRHLAELDAHADAQQAATATLGYVTKDDCPGQGDDTVHTAIPYALQPDYIQSPPTGNLTVLSDSSPVDVVFVDFIQSSVISILNSLQKDKTYSTADVSVYNSLTTQDLYPKYAEKAWN</sequence>
<evidence type="ECO:0000256" key="2">
    <source>
        <dbReference type="SAM" id="SignalP"/>
    </source>
</evidence>
<dbReference type="InParanoid" id="A0A066VKG6"/>
<dbReference type="InterPro" id="IPR006179">
    <property type="entry name" value="5_nucleotidase/apyrase"/>
</dbReference>
<name>A0A066VKG6_TILAU</name>
<gene>
    <name evidence="4" type="ORF">K437DRAFT_183508</name>
</gene>
<keyword evidence="2" id="KW-0732">Signal</keyword>
<dbReference type="PIRSF" id="PIRSF017316">
    <property type="entry name" value="Pesterase_C1039"/>
    <property type="match status" value="1"/>
</dbReference>
<dbReference type="InterPro" id="IPR036907">
    <property type="entry name" value="5'-Nucleotdase_C_sf"/>
</dbReference>
<dbReference type="SUPFAM" id="SSF56300">
    <property type="entry name" value="Metallo-dependent phosphatases"/>
    <property type="match status" value="1"/>
</dbReference>
<dbReference type="PANTHER" id="PTHR11575:SF22">
    <property type="entry name" value="ADL392WP"/>
    <property type="match status" value="1"/>
</dbReference>
<dbReference type="Gene3D" id="3.60.21.10">
    <property type="match status" value="1"/>
</dbReference>
<feature type="domain" description="Putative 5'-nucleotidase C-terminal" evidence="3">
    <location>
        <begin position="414"/>
        <end position="626"/>
    </location>
</feature>
<protein>
    <recommendedName>
        <fullName evidence="3">Putative 5'-nucleotidase C-terminal domain-containing protein</fullName>
    </recommendedName>
</protein>
<dbReference type="SUPFAM" id="SSF55816">
    <property type="entry name" value="5'-nucleotidase (syn. UDP-sugar hydrolase), C-terminal domain"/>
    <property type="match status" value="1"/>
</dbReference>
<dbReference type="RefSeq" id="XP_013241498.1">
    <property type="nucleotide sequence ID" value="XM_013386044.1"/>
</dbReference>
<dbReference type="GeneID" id="25261920"/>
<dbReference type="FunFam" id="3.60.21.10:FF:000043">
    <property type="entry name" value="Ser/Thr protein phosphatase family"/>
    <property type="match status" value="1"/>
</dbReference>
<dbReference type="InterPro" id="IPR014485">
    <property type="entry name" value="Pesterase_C1039"/>
</dbReference>
<dbReference type="STRING" id="1037660.A0A066VKG6"/>
<feature type="compositionally biased region" description="Basic residues" evidence="1">
    <location>
        <begin position="324"/>
        <end position="339"/>
    </location>
</feature>
<dbReference type="OMA" id="PISFYRV"/>
<evidence type="ECO:0000313" key="4">
    <source>
        <dbReference type="EMBL" id="KDN40783.1"/>
    </source>
</evidence>
<dbReference type="OrthoDB" id="7722975at2759"/>
<feature type="region of interest" description="Disordered" evidence="1">
    <location>
        <begin position="324"/>
        <end position="353"/>
    </location>
</feature>
<accession>A0A066VKG6</accession>
<dbReference type="GO" id="GO:0009166">
    <property type="term" value="P:nucleotide catabolic process"/>
    <property type="evidence" value="ECO:0007669"/>
    <property type="project" value="InterPro"/>
</dbReference>
<dbReference type="EMBL" id="JMSN01000087">
    <property type="protein sequence ID" value="KDN40783.1"/>
    <property type="molecule type" value="Genomic_DNA"/>
</dbReference>
<dbReference type="Gene3D" id="3.90.780.10">
    <property type="entry name" value="5'-Nucleotidase, C-terminal domain"/>
    <property type="match status" value="2"/>
</dbReference>
<proteinExistence type="predicted"/>
<dbReference type="GO" id="GO:0005829">
    <property type="term" value="C:cytosol"/>
    <property type="evidence" value="ECO:0007669"/>
    <property type="project" value="TreeGrafter"/>
</dbReference>
<dbReference type="HOGENOM" id="CLU_019028_1_0_1"/>
<dbReference type="Pfam" id="PF21953">
    <property type="entry name" value="NadN_nucleosid_C"/>
    <property type="match status" value="1"/>
</dbReference>
<dbReference type="InterPro" id="IPR029052">
    <property type="entry name" value="Metallo-depent_PP-like"/>
</dbReference>
<dbReference type="Proteomes" id="UP000027361">
    <property type="component" value="Unassembled WGS sequence"/>
</dbReference>
<evidence type="ECO:0000313" key="5">
    <source>
        <dbReference type="Proteomes" id="UP000027361"/>
    </source>
</evidence>
<dbReference type="FunCoup" id="A0A066VKG6">
    <property type="interactions" value="158"/>
</dbReference>
<evidence type="ECO:0000259" key="3">
    <source>
        <dbReference type="Pfam" id="PF21953"/>
    </source>
</evidence>
<dbReference type="InterPro" id="IPR053828">
    <property type="entry name" value="Nucleosidase_C"/>
</dbReference>
<evidence type="ECO:0000256" key="1">
    <source>
        <dbReference type="SAM" id="MobiDB-lite"/>
    </source>
</evidence>
<feature type="signal peptide" evidence="2">
    <location>
        <begin position="1"/>
        <end position="20"/>
    </location>
</feature>
<organism evidence="4 5">
    <name type="scientific">Tilletiaria anomala (strain ATCC 24038 / CBS 436.72 / UBC 951)</name>
    <dbReference type="NCBI Taxonomy" id="1037660"/>
    <lineage>
        <taxon>Eukaryota</taxon>
        <taxon>Fungi</taxon>
        <taxon>Dikarya</taxon>
        <taxon>Basidiomycota</taxon>
        <taxon>Ustilaginomycotina</taxon>
        <taxon>Exobasidiomycetes</taxon>
        <taxon>Georgefischeriales</taxon>
        <taxon>Tilletiariaceae</taxon>
        <taxon>Tilletiaria</taxon>
    </lineage>
</organism>
<comment type="caution">
    <text evidence="4">The sequence shown here is derived from an EMBL/GenBank/DDBJ whole genome shotgun (WGS) entry which is preliminary data.</text>
</comment>
<feature type="chain" id="PRO_5001633058" description="Putative 5'-nucleotidase C-terminal domain-containing protein" evidence="2">
    <location>
        <begin position="21"/>
        <end position="664"/>
    </location>
</feature>
<dbReference type="GO" id="GO:0016787">
    <property type="term" value="F:hydrolase activity"/>
    <property type="evidence" value="ECO:0007669"/>
    <property type="project" value="InterPro"/>
</dbReference>
<dbReference type="PANTHER" id="PTHR11575">
    <property type="entry name" value="5'-NUCLEOTIDASE-RELATED"/>
    <property type="match status" value="1"/>
</dbReference>
<keyword evidence="5" id="KW-1185">Reference proteome</keyword>